<reference evidence="6" key="1">
    <citation type="submission" date="2025-08" db="UniProtKB">
        <authorList>
            <consortium name="RefSeq"/>
        </authorList>
    </citation>
    <scope>IDENTIFICATION</scope>
    <source>
        <tissue evidence="6">Fruit stalk</tissue>
    </source>
</reference>
<feature type="domain" description="BAG" evidence="4">
    <location>
        <begin position="79"/>
        <end position="156"/>
    </location>
</feature>
<proteinExistence type="predicted"/>
<organism evidence="5 6">
    <name type="scientific">Durio zibethinus</name>
    <name type="common">Durian</name>
    <dbReference type="NCBI Taxonomy" id="66656"/>
    <lineage>
        <taxon>Eukaryota</taxon>
        <taxon>Viridiplantae</taxon>
        <taxon>Streptophyta</taxon>
        <taxon>Embryophyta</taxon>
        <taxon>Tracheophyta</taxon>
        <taxon>Spermatophyta</taxon>
        <taxon>Magnoliopsida</taxon>
        <taxon>eudicotyledons</taxon>
        <taxon>Gunneridae</taxon>
        <taxon>Pentapetalae</taxon>
        <taxon>rosids</taxon>
        <taxon>malvids</taxon>
        <taxon>Malvales</taxon>
        <taxon>Malvaceae</taxon>
        <taxon>Helicteroideae</taxon>
        <taxon>Durio</taxon>
    </lineage>
</organism>
<dbReference type="GO" id="GO:0051087">
    <property type="term" value="F:protein-folding chaperone binding"/>
    <property type="evidence" value="ECO:0007669"/>
    <property type="project" value="InterPro"/>
</dbReference>
<evidence type="ECO:0000256" key="2">
    <source>
        <dbReference type="ARBA" id="ARBA00023186"/>
    </source>
</evidence>
<evidence type="ECO:0000256" key="1">
    <source>
        <dbReference type="ARBA" id="ARBA00022860"/>
    </source>
</evidence>
<evidence type="ECO:0000256" key="3">
    <source>
        <dbReference type="SAM" id="MobiDB-lite"/>
    </source>
</evidence>
<dbReference type="GeneID" id="111291227"/>
<dbReference type="Pfam" id="PF00612">
    <property type="entry name" value="IQ"/>
    <property type="match status" value="1"/>
</dbReference>
<dbReference type="SUPFAM" id="SSF63491">
    <property type="entry name" value="BAG domain"/>
    <property type="match status" value="1"/>
</dbReference>
<dbReference type="PROSITE" id="PS50096">
    <property type="entry name" value="IQ"/>
    <property type="match status" value="1"/>
</dbReference>
<feature type="region of interest" description="Disordered" evidence="3">
    <location>
        <begin position="218"/>
        <end position="276"/>
    </location>
</feature>
<gene>
    <name evidence="6" type="primary">LOC111291227</name>
</gene>
<keyword evidence="2" id="KW-0143">Chaperone</keyword>
<dbReference type="Pfam" id="PF02179">
    <property type="entry name" value="BAG"/>
    <property type="match status" value="1"/>
</dbReference>
<dbReference type="SMART" id="SM00264">
    <property type="entry name" value="BAG"/>
    <property type="match status" value="1"/>
</dbReference>
<dbReference type="PROSITE" id="PS51035">
    <property type="entry name" value="BAG"/>
    <property type="match status" value="1"/>
</dbReference>
<feature type="compositionally biased region" description="Acidic residues" evidence="3">
    <location>
        <begin position="248"/>
        <end position="262"/>
    </location>
</feature>
<feature type="compositionally biased region" description="Basic and acidic residues" evidence="3">
    <location>
        <begin position="263"/>
        <end position="276"/>
    </location>
</feature>
<dbReference type="PANTHER" id="PTHR33322">
    <property type="entry name" value="BAG DOMAIN CONTAINING PROTEIN, EXPRESSED"/>
    <property type="match status" value="1"/>
</dbReference>
<dbReference type="InterPro" id="IPR000048">
    <property type="entry name" value="IQ_motif_EF-hand-BS"/>
</dbReference>
<dbReference type="GO" id="GO:0005516">
    <property type="term" value="F:calmodulin binding"/>
    <property type="evidence" value="ECO:0007669"/>
    <property type="project" value="UniProtKB-KW"/>
</dbReference>
<protein>
    <submittedName>
        <fullName evidence="6">Uncharacterized protein LOC111291227 isoform X2</fullName>
    </submittedName>
</protein>
<dbReference type="FunFam" id="1.20.58.120:FF:000010">
    <property type="entry name" value="BAG family molecular chaperone regulator 6"/>
    <property type="match status" value="1"/>
</dbReference>
<accession>A0A6P5YDQ8</accession>
<dbReference type="AlphaFoldDB" id="A0A6P5YDQ8"/>
<dbReference type="SMART" id="SM00015">
    <property type="entry name" value="IQ"/>
    <property type="match status" value="1"/>
</dbReference>
<dbReference type="InterPro" id="IPR040400">
    <property type="entry name" value="BAG5/6/7/8"/>
</dbReference>
<dbReference type="InterPro" id="IPR003103">
    <property type="entry name" value="BAG_domain"/>
</dbReference>
<sequence length="354" mass="40135">MDFPLFGNPWNASSRPCYEQSLRGIPVQLKPKAMPPQPLNPKVVSIPVRFVGSERGTSDSVIKIQKVFRGFLVRKNMKRIKAIREEVNDIERSVSKKETVDLIRNDSKERLKVNEMLMGLLLKLDSVRGVDSGVRDCRKSVIKKAIALQELVDAVVSGDQSIDSNDAEAIDQSQGITDSADNCNQTLESQNHDEITNDAEFVPNLNESKVILQKQETVESNKQVVANQEDEESMESKSQVDSANLENLVEEEEAALDADDEKEGNKNNKEDCGENKRSKELLGRMMEDNEKIMGLMTVLLERNEMQNRLLSALSRRVERLEKVFLCDKLRRKKRRSVVGSDDCVEKRRMSKNVE</sequence>
<dbReference type="Proteomes" id="UP000515121">
    <property type="component" value="Unplaced"/>
</dbReference>
<dbReference type="InterPro" id="IPR036533">
    <property type="entry name" value="BAG_dom_sf"/>
</dbReference>
<keyword evidence="1" id="KW-0112">Calmodulin-binding</keyword>
<dbReference type="GO" id="GO:0006457">
    <property type="term" value="P:protein folding"/>
    <property type="evidence" value="ECO:0007669"/>
    <property type="project" value="TreeGrafter"/>
</dbReference>
<dbReference type="PANTHER" id="PTHR33322:SF4">
    <property type="entry name" value="BAG DOMAIN CONTAINING PROTEIN, EXPRESSED"/>
    <property type="match status" value="1"/>
</dbReference>
<name>A0A6P5YDQ8_DURZI</name>
<keyword evidence="5" id="KW-1185">Reference proteome</keyword>
<dbReference type="RefSeq" id="XP_022738608.1">
    <property type="nucleotide sequence ID" value="XM_022882873.1"/>
</dbReference>
<evidence type="ECO:0000313" key="5">
    <source>
        <dbReference type="Proteomes" id="UP000515121"/>
    </source>
</evidence>
<evidence type="ECO:0000259" key="4">
    <source>
        <dbReference type="PROSITE" id="PS51035"/>
    </source>
</evidence>
<evidence type="ECO:0000313" key="6">
    <source>
        <dbReference type="RefSeq" id="XP_022738608.1"/>
    </source>
</evidence>
<dbReference type="Gene3D" id="1.20.58.120">
    <property type="entry name" value="BAG domain"/>
    <property type="match status" value="1"/>
</dbReference>
<dbReference type="GO" id="GO:0009506">
    <property type="term" value="C:plasmodesma"/>
    <property type="evidence" value="ECO:0007669"/>
    <property type="project" value="TreeGrafter"/>
</dbReference>